<dbReference type="InParanoid" id="A7SKJ9"/>
<dbReference type="FunFam" id="2.60.120.10:FF:000057">
    <property type="entry name" value="Cyclic nucleotide-binding domain protein"/>
    <property type="match status" value="1"/>
</dbReference>
<keyword evidence="12" id="KW-1185">Reference proteome</keyword>
<feature type="domain" description="Cyclic nucleotide-binding" evidence="10">
    <location>
        <begin position="23"/>
        <end position="138"/>
    </location>
</feature>
<comment type="subcellular location">
    <subcellularLocation>
        <location evidence="1">Membrane</location>
        <topology evidence="1">Multi-pass membrane protein</topology>
    </subcellularLocation>
</comment>
<dbReference type="InterPro" id="IPR000595">
    <property type="entry name" value="cNMP-bd_dom"/>
</dbReference>
<gene>
    <name evidence="11" type="ORF">NEMVEDRAFT_v1g245882</name>
</gene>
<dbReference type="PANTHER" id="PTHR45638">
    <property type="entry name" value="CYCLIC NUCLEOTIDE-GATED CATION CHANNEL SUBUNIT A"/>
    <property type="match status" value="1"/>
</dbReference>
<dbReference type="InterPro" id="IPR050866">
    <property type="entry name" value="CNG_cation_channel"/>
</dbReference>
<dbReference type="CDD" id="cd00038">
    <property type="entry name" value="CAP_ED"/>
    <property type="match status" value="2"/>
</dbReference>
<dbReference type="SUPFAM" id="SSF81324">
    <property type="entry name" value="Voltage-gated potassium channels"/>
    <property type="match status" value="2"/>
</dbReference>
<dbReference type="Pfam" id="PF00520">
    <property type="entry name" value="Ion_trans"/>
    <property type="match status" value="2"/>
</dbReference>
<dbReference type="Proteomes" id="UP000001593">
    <property type="component" value="Unassembled WGS sequence"/>
</dbReference>
<dbReference type="SUPFAM" id="SSF51206">
    <property type="entry name" value="cAMP-binding domain-like"/>
    <property type="match status" value="3"/>
</dbReference>
<name>A7SKJ9_NEMVE</name>
<dbReference type="GO" id="GO:0016020">
    <property type="term" value="C:membrane"/>
    <property type="evidence" value="ECO:0007669"/>
    <property type="project" value="UniProtKB-SubCell"/>
</dbReference>
<evidence type="ECO:0000256" key="2">
    <source>
        <dbReference type="ARBA" id="ARBA00022448"/>
    </source>
</evidence>
<dbReference type="AlphaFoldDB" id="A7SKJ9"/>
<dbReference type="InterPro" id="IPR018488">
    <property type="entry name" value="cNMP-bd_CS"/>
</dbReference>
<feature type="transmembrane region" description="Helical" evidence="9">
    <location>
        <begin position="645"/>
        <end position="664"/>
    </location>
</feature>
<keyword evidence="2" id="KW-0813">Transport</keyword>
<dbReference type="Gene3D" id="1.10.287.630">
    <property type="entry name" value="Helix hairpin bin"/>
    <property type="match status" value="2"/>
</dbReference>
<dbReference type="PRINTS" id="PR01463">
    <property type="entry name" value="EAGCHANLFMLY"/>
</dbReference>
<dbReference type="PROSITE" id="PS50042">
    <property type="entry name" value="CNMP_BINDING_3"/>
    <property type="match status" value="2"/>
</dbReference>
<evidence type="ECO:0000313" key="11">
    <source>
        <dbReference type="EMBL" id="EDO35773.1"/>
    </source>
</evidence>
<keyword evidence="7" id="KW-1071">Ligand-gated ion channel</keyword>
<evidence type="ECO:0000256" key="6">
    <source>
        <dbReference type="ARBA" id="ARBA00023136"/>
    </source>
</evidence>
<dbReference type="eggNOG" id="KOG0500">
    <property type="taxonomic scope" value="Eukaryota"/>
</dbReference>
<evidence type="ECO:0000256" key="8">
    <source>
        <dbReference type="ARBA" id="ARBA00023303"/>
    </source>
</evidence>
<sequence>MKEVCDRGYEGGGVIGAMKEVPIFVESDENFMRTLSLHTTSYVFKPGDYIVYAGDMGREMYCIRRGQVNILCEDNVIGTLGPGSFFGEIGLIYGESRFATVQAKTYCQILMLTKHDLDEVLEEFPIIKRQITEAGARHAMFSNKNQNKTRKAIRRLSLEASQRAQASRVAYKNKLDVIKAKKKNYVIPESEIEKGKGISPKAVWFRVWQGITTTIAGFYLATVVLQAAILHIDITFWTLHYCFEIVFLADIYIKFHVGYYSKNKVLVTHPVYTARKYLRGNFVIDVLASFPTEIFILASMPLNISILRILAFVRLNRCIHFYRLVQFFSYMEEPLGYWANFYRQLKFVIYMSLFTHYVACGWFILACDGQDDGSHLCRKEYWAMSSGHSLKKDDPVFKRYLISFYWAAATCASVGYGDIRSYQVSEMTYSFFFIVIGIVFYGYIVASVAAGLANADAQRARFQERLDSIKDFLQEENINEHVKSKIINHYEYTWLRNRGVDSSTLFEGTPLSLHADITISLYKDAIEKVPLFQNKDIGFVKMLSLHVKPIYFLSNEYIVQKGEIGHERNCETPGLAVDMPEDEGVTVKTPRNCCGAILNFLWVKLSEFVIEPDSKLHYITFLNCALIFLTSITITFTVAFQEHALYIHLFNYAAELCFFVEIFFKFNMAYRLPTGVLETDQRRIATHYVKEGFIFDFVASFPLEIFALAAPEGSKLEVLSYLRLTHLLRILRLSQFFNEYGNKLNINVFAVRMTKFVLYVILTVHMFACGWYFMDCPGNECDPKERYWLDDHVYASFVMVGGKLLFGFILGNIASTLSNLEMKQFGYRKKLEVVKHHLKKEMAPVELQERVINFYEFIWFKNKGAKFSSLFYDIPHCLGGELAMELVGDVLKKVPVLSGASDPFIRLLSAKAQPCQIRAGEYIIRKGDIGQQLIILKRGTAAIVKSEDPEKLEEMVVNSFYSQRYLLLTGPYLESVRAITNVDVFLLDKKDLYEVLKFDQVTKQRVQQAVADINASMQLVPAN</sequence>
<feature type="transmembrane region" description="Helical" evidence="9">
    <location>
        <begin position="794"/>
        <end position="820"/>
    </location>
</feature>
<dbReference type="PhylomeDB" id="A7SKJ9"/>
<dbReference type="InterPro" id="IPR005821">
    <property type="entry name" value="Ion_trans_dom"/>
</dbReference>
<keyword evidence="6 9" id="KW-0472">Membrane</keyword>
<feature type="transmembrane region" description="Helical" evidence="9">
    <location>
        <begin position="756"/>
        <end position="774"/>
    </location>
</feature>
<dbReference type="SMART" id="SM00100">
    <property type="entry name" value="cNMP"/>
    <property type="match status" value="2"/>
</dbReference>
<feature type="transmembrane region" description="Helical" evidence="9">
    <location>
        <begin position="294"/>
        <end position="313"/>
    </location>
</feature>
<evidence type="ECO:0000256" key="3">
    <source>
        <dbReference type="ARBA" id="ARBA00022692"/>
    </source>
</evidence>
<evidence type="ECO:0000256" key="1">
    <source>
        <dbReference type="ARBA" id="ARBA00004141"/>
    </source>
</evidence>
<keyword evidence="8" id="KW-0407">Ion channel</keyword>
<dbReference type="InterPro" id="IPR018490">
    <property type="entry name" value="cNMP-bd_dom_sf"/>
</dbReference>
<evidence type="ECO:0000259" key="10">
    <source>
        <dbReference type="PROSITE" id="PS50042"/>
    </source>
</evidence>
<dbReference type="Pfam" id="PF00027">
    <property type="entry name" value="cNMP_binding"/>
    <property type="match status" value="2"/>
</dbReference>
<dbReference type="Gene3D" id="2.60.120.10">
    <property type="entry name" value="Jelly Rolls"/>
    <property type="match status" value="3"/>
</dbReference>
<dbReference type="GO" id="GO:0005249">
    <property type="term" value="F:voltage-gated potassium channel activity"/>
    <property type="evidence" value="ECO:0007669"/>
    <property type="project" value="InterPro"/>
</dbReference>
<protein>
    <recommendedName>
        <fullName evidence="10">Cyclic nucleotide-binding domain-containing protein</fullName>
    </recommendedName>
</protein>
<dbReference type="PANTHER" id="PTHR45638:SF19">
    <property type="entry name" value="CYCLIC NUCLEOTIDE-BINDING DOMAIN-CONTAINING PROTEIN"/>
    <property type="match status" value="1"/>
</dbReference>
<dbReference type="HOGENOM" id="CLU_295665_0_0_1"/>
<proteinExistence type="predicted"/>
<dbReference type="PROSITE" id="PS00888">
    <property type="entry name" value="CNMP_BINDING_1"/>
    <property type="match status" value="1"/>
</dbReference>
<dbReference type="FunFam" id="1.10.287.630:FF:000001">
    <property type="entry name" value="Cyclic nucleotide-gated channel alpha 3"/>
    <property type="match status" value="1"/>
</dbReference>
<dbReference type="GO" id="GO:0005221">
    <property type="term" value="F:intracellularly cyclic nucleotide-activated monoatomic cation channel activity"/>
    <property type="evidence" value="ECO:0007669"/>
    <property type="project" value="InterPro"/>
</dbReference>
<feature type="transmembrane region" description="Helical" evidence="9">
    <location>
        <begin position="618"/>
        <end position="639"/>
    </location>
</feature>
<keyword evidence="4 9" id="KW-1133">Transmembrane helix</keyword>
<dbReference type="eggNOG" id="KOG0498">
    <property type="taxonomic scope" value="Eukaryota"/>
</dbReference>
<evidence type="ECO:0000256" key="7">
    <source>
        <dbReference type="ARBA" id="ARBA00023286"/>
    </source>
</evidence>
<keyword evidence="3 9" id="KW-0812">Transmembrane</keyword>
<evidence type="ECO:0000256" key="5">
    <source>
        <dbReference type="ARBA" id="ARBA00023065"/>
    </source>
</evidence>
<dbReference type="InterPro" id="IPR003938">
    <property type="entry name" value="K_chnl_volt-dep_EAG/ELK/ERG"/>
</dbReference>
<dbReference type="Gene3D" id="1.10.287.70">
    <property type="match status" value="2"/>
</dbReference>
<reference evidence="11 12" key="1">
    <citation type="journal article" date="2007" name="Science">
        <title>Sea anemone genome reveals ancestral eumetazoan gene repertoire and genomic organization.</title>
        <authorList>
            <person name="Putnam N.H."/>
            <person name="Srivastava M."/>
            <person name="Hellsten U."/>
            <person name="Dirks B."/>
            <person name="Chapman J."/>
            <person name="Salamov A."/>
            <person name="Terry A."/>
            <person name="Shapiro H."/>
            <person name="Lindquist E."/>
            <person name="Kapitonov V.V."/>
            <person name="Jurka J."/>
            <person name="Genikhovich G."/>
            <person name="Grigoriev I.V."/>
            <person name="Lucas S.M."/>
            <person name="Steele R.E."/>
            <person name="Finnerty J.R."/>
            <person name="Technau U."/>
            <person name="Martindale M.Q."/>
            <person name="Rokhsar D.S."/>
        </authorList>
    </citation>
    <scope>NUCLEOTIDE SEQUENCE [LARGE SCALE GENOMIC DNA]</scope>
    <source>
        <strain evidence="12">CH2 X CH6</strain>
    </source>
</reference>
<keyword evidence="5" id="KW-0406">Ion transport</keyword>
<organism evidence="11 12">
    <name type="scientific">Nematostella vectensis</name>
    <name type="common">Starlet sea anemone</name>
    <dbReference type="NCBI Taxonomy" id="45351"/>
    <lineage>
        <taxon>Eukaryota</taxon>
        <taxon>Metazoa</taxon>
        <taxon>Cnidaria</taxon>
        <taxon>Anthozoa</taxon>
        <taxon>Hexacorallia</taxon>
        <taxon>Actiniaria</taxon>
        <taxon>Edwardsiidae</taxon>
        <taxon>Nematostella</taxon>
    </lineage>
</organism>
<evidence type="ECO:0000256" key="4">
    <source>
        <dbReference type="ARBA" id="ARBA00022989"/>
    </source>
</evidence>
<dbReference type="EMBL" id="DS469688">
    <property type="protein sequence ID" value="EDO35773.1"/>
    <property type="molecule type" value="Genomic_DNA"/>
</dbReference>
<evidence type="ECO:0000313" key="12">
    <source>
        <dbReference type="Proteomes" id="UP000001593"/>
    </source>
</evidence>
<dbReference type="InterPro" id="IPR014710">
    <property type="entry name" value="RmlC-like_jellyroll"/>
</dbReference>
<accession>A7SKJ9</accession>
<feature type="domain" description="Cyclic nucleotide-binding" evidence="10">
    <location>
        <begin position="896"/>
        <end position="996"/>
    </location>
</feature>
<evidence type="ECO:0000256" key="9">
    <source>
        <dbReference type="SAM" id="Phobius"/>
    </source>
</evidence>
<dbReference type="OMA" id="EPAIIRC"/>
<feature type="transmembrane region" description="Helical" evidence="9">
    <location>
        <begin position="429"/>
        <end position="453"/>
    </location>
</feature>